<dbReference type="Gene3D" id="2.60.40.10">
    <property type="entry name" value="Immunoglobulins"/>
    <property type="match status" value="1"/>
</dbReference>
<sequence length="264" mass="27551">MTAALVALLWIPIYTTKASAARPTAVCFPSPTGGVICGGDKGGGGQSGTSGSSGSSAPLTGQVWIQIGNLLAASAAHPECWVWMADNVTGDSQATIRQIEQFWAKVEQIFPPCPGVAATTASQWASEYWTAYWYGRQLPRPQPSVPPGYAITGLPAYLVCGDGALVTVDRGTPLGELTITARASYDVAWGDGTTSDGLTGPCTRWPDGTVQHTYDNVGTYTVTVDETWHVTWALGGANGAFADVQTTGTLPGLRVRQVQAVVTG</sequence>
<keyword evidence="3" id="KW-1185">Reference proteome</keyword>
<keyword evidence="1" id="KW-0732">Signal</keyword>
<evidence type="ECO:0000313" key="2">
    <source>
        <dbReference type="EMBL" id="MST31468.1"/>
    </source>
</evidence>
<comment type="caution">
    <text evidence="2">The sequence shown here is derived from an EMBL/GenBank/DDBJ whole genome shotgun (WGS) entry which is preliminary data.</text>
</comment>
<feature type="chain" id="PRO_5045538766" description="PKD domain-containing protein" evidence="1">
    <location>
        <begin position="21"/>
        <end position="264"/>
    </location>
</feature>
<evidence type="ECO:0008006" key="4">
    <source>
        <dbReference type="Google" id="ProtNLM"/>
    </source>
</evidence>
<proteinExistence type="predicted"/>
<reference evidence="2 3" key="1">
    <citation type="submission" date="2019-11" db="EMBL/GenBank/DDBJ databases">
        <title>Acidiferrimicrobium australis gen. nov., sp. nov., an acidophilic and obligately heterotrophic, member of the Actinobacteria that catalyses dissimilatory oxido- reduction of iron isolated from metal-rich acidic water in Chile.</title>
        <authorList>
            <person name="Gonzalez D."/>
            <person name="Huber K."/>
            <person name="Hedrich S."/>
            <person name="Rojas-Villalobos C."/>
            <person name="Quatrini R."/>
            <person name="Dinamarca M.A."/>
            <person name="Schwarz A."/>
            <person name="Canales C."/>
            <person name="Nancucheo I."/>
        </authorList>
    </citation>
    <scope>NUCLEOTIDE SEQUENCE [LARGE SCALE GENOMIC DNA]</scope>
    <source>
        <strain evidence="2 3">USS-CCA1</strain>
    </source>
</reference>
<name>A0ABW9QPR0_9ACTN</name>
<gene>
    <name evidence="2" type="ORF">GHK86_01805</name>
</gene>
<dbReference type="InterPro" id="IPR013783">
    <property type="entry name" value="Ig-like_fold"/>
</dbReference>
<protein>
    <recommendedName>
        <fullName evidence="4">PKD domain-containing protein</fullName>
    </recommendedName>
</protein>
<evidence type="ECO:0000256" key="1">
    <source>
        <dbReference type="SAM" id="SignalP"/>
    </source>
</evidence>
<accession>A0ABW9QPR0</accession>
<dbReference type="Proteomes" id="UP000437736">
    <property type="component" value="Unassembled WGS sequence"/>
</dbReference>
<feature type="signal peptide" evidence="1">
    <location>
        <begin position="1"/>
        <end position="20"/>
    </location>
</feature>
<dbReference type="EMBL" id="WJHE01000073">
    <property type="protein sequence ID" value="MST31468.1"/>
    <property type="molecule type" value="Genomic_DNA"/>
</dbReference>
<evidence type="ECO:0000313" key="3">
    <source>
        <dbReference type="Proteomes" id="UP000437736"/>
    </source>
</evidence>
<organism evidence="2 3">
    <name type="scientific">Acidiferrimicrobium australe</name>
    <dbReference type="NCBI Taxonomy" id="2664430"/>
    <lineage>
        <taxon>Bacteria</taxon>
        <taxon>Bacillati</taxon>
        <taxon>Actinomycetota</taxon>
        <taxon>Acidimicrobiia</taxon>
        <taxon>Acidimicrobiales</taxon>
        <taxon>Acidimicrobiaceae</taxon>
        <taxon>Acidiferrimicrobium</taxon>
    </lineage>
</organism>